<gene>
    <name evidence="1" type="ORF">L1987_15142</name>
</gene>
<accession>A0ACB9J597</accession>
<organism evidence="1 2">
    <name type="scientific">Smallanthus sonchifolius</name>
    <dbReference type="NCBI Taxonomy" id="185202"/>
    <lineage>
        <taxon>Eukaryota</taxon>
        <taxon>Viridiplantae</taxon>
        <taxon>Streptophyta</taxon>
        <taxon>Embryophyta</taxon>
        <taxon>Tracheophyta</taxon>
        <taxon>Spermatophyta</taxon>
        <taxon>Magnoliopsida</taxon>
        <taxon>eudicotyledons</taxon>
        <taxon>Gunneridae</taxon>
        <taxon>Pentapetalae</taxon>
        <taxon>asterids</taxon>
        <taxon>campanulids</taxon>
        <taxon>Asterales</taxon>
        <taxon>Asteraceae</taxon>
        <taxon>Asteroideae</taxon>
        <taxon>Heliantheae alliance</taxon>
        <taxon>Millerieae</taxon>
        <taxon>Smallanthus</taxon>
    </lineage>
</organism>
<evidence type="ECO:0000313" key="1">
    <source>
        <dbReference type="EMBL" id="KAI3815474.1"/>
    </source>
</evidence>
<name>A0ACB9J597_9ASTR</name>
<dbReference type="EMBL" id="CM042022">
    <property type="protein sequence ID" value="KAI3815474.1"/>
    <property type="molecule type" value="Genomic_DNA"/>
</dbReference>
<keyword evidence="2" id="KW-1185">Reference proteome</keyword>
<protein>
    <submittedName>
        <fullName evidence="1">Uncharacterized protein</fullName>
    </submittedName>
</protein>
<reference evidence="1 2" key="2">
    <citation type="journal article" date="2022" name="Mol. Ecol. Resour.">
        <title>The genomes of chicory, endive, great burdock and yacon provide insights into Asteraceae paleo-polyploidization history and plant inulin production.</title>
        <authorList>
            <person name="Fan W."/>
            <person name="Wang S."/>
            <person name="Wang H."/>
            <person name="Wang A."/>
            <person name="Jiang F."/>
            <person name="Liu H."/>
            <person name="Zhao H."/>
            <person name="Xu D."/>
            <person name="Zhang Y."/>
        </authorList>
    </citation>
    <scope>NUCLEOTIDE SEQUENCE [LARGE SCALE GENOMIC DNA]</scope>
    <source>
        <strain evidence="2">cv. Yunnan</strain>
        <tissue evidence="1">Leaves</tissue>
    </source>
</reference>
<dbReference type="Proteomes" id="UP001056120">
    <property type="component" value="Linkage Group LG05"/>
</dbReference>
<comment type="caution">
    <text evidence="1">The sequence shown here is derived from an EMBL/GenBank/DDBJ whole genome shotgun (WGS) entry which is preliminary data.</text>
</comment>
<evidence type="ECO:0000313" key="2">
    <source>
        <dbReference type="Proteomes" id="UP001056120"/>
    </source>
</evidence>
<sequence>MDSYSPSSLVYRPGAESNWEEDIRSPVYRSPPPPAARPRFDVRADWARDTGPRLRTPRSPPLRDLHLVPDPYHSNPWVRHTMTPTSAMGIPIDDVHQYVRTSEFERQRMEHKIRHDLQEQRMDSLVNQLSQIDYPNNHSGARLGDYLPSSGKLPETLAEISIYCL</sequence>
<proteinExistence type="predicted"/>
<reference evidence="2" key="1">
    <citation type="journal article" date="2022" name="Mol. Ecol. Resour.">
        <title>The genomes of chicory, endive, great burdock and yacon provide insights into Asteraceae palaeo-polyploidization history and plant inulin production.</title>
        <authorList>
            <person name="Fan W."/>
            <person name="Wang S."/>
            <person name="Wang H."/>
            <person name="Wang A."/>
            <person name="Jiang F."/>
            <person name="Liu H."/>
            <person name="Zhao H."/>
            <person name="Xu D."/>
            <person name="Zhang Y."/>
        </authorList>
    </citation>
    <scope>NUCLEOTIDE SEQUENCE [LARGE SCALE GENOMIC DNA]</scope>
    <source>
        <strain evidence="2">cv. Yunnan</strain>
    </source>
</reference>